<dbReference type="Proteomes" id="UP000812440">
    <property type="component" value="Chromosome 1"/>
</dbReference>
<dbReference type="OrthoDB" id="9899304at2759"/>
<sequence>MASEQYLSLSPARNTLPCAQCLPGVITPQQSSDWLTCMENTSPSLFSDEEECDCTPTMTDKEKECDYSVTTSREKYCVDAVSASSPQQVQECPNAVQANDWSTEQDERQELGTSCFYFSSDLEQPEEEEEISYTSEQTLLEISSESDNLESLVECAQNIYSVGRFTPNKLQEKSSSTCLAMKEEIMKEIAGEIKKGSTTTIEKHVDGTSFRFQYSPPCSKMLEALHKLRYSAELIQWAFKYLNQKDPCTGQMERKPFQ</sequence>
<organism evidence="1 2">
    <name type="scientific">Hymenochirus boettgeri</name>
    <name type="common">Congo dwarf clawed frog</name>
    <dbReference type="NCBI Taxonomy" id="247094"/>
    <lineage>
        <taxon>Eukaryota</taxon>
        <taxon>Metazoa</taxon>
        <taxon>Chordata</taxon>
        <taxon>Craniata</taxon>
        <taxon>Vertebrata</taxon>
        <taxon>Euteleostomi</taxon>
        <taxon>Amphibia</taxon>
        <taxon>Batrachia</taxon>
        <taxon>Anura</taxon>
        <taxon>Pipoidea</taxon>
        <taxon>Pipidae</taxon>
        <taxon>Pipinae</taxon>
        <taxon>Hymenochirus</taxon>
    </lineage>
</organism>
<comment type="caution">
    <text evidence="1">The sequence shown here is derived from an EMBL/GenBank/DDBJ whole genome shotgun (WGS) entry which is preliminary data.</text>
</comment>
<name>A0A8T2KGH1_9PIPI</name>
<protein>
    <submittedName>
        <fullName evidence="1">Uncharacterized protein</fullName>
    </submittedName>
</protein>
<keyword evidence="2" id="KW-1185">Reference proteome</keyword>
<gene>
    <name evidence="1" type="ORF">GDO86_001582</name>
</gene>
<accession>A0A8T2KGH1</accession>
<dbReference type="AlphaFoldDB" id="A0A8T2KGH1"/>
<evidence type="ECO:0000313" key="1">
    <source>
        <dbReference type="EMBL" id="KAG8455452.1"/>
    </source>
</evidence>
<reference evidence="1" key="1">
    <citation type="thesis" date="2020" institute="ProQuest LLC" country="789 East Eisenhower Parkway, Ann Arbor, MI, USA">
        <title>Comparative Genomics and Chromosome Evolution.</title>
        <authorList>
            <person name="Mudd A.B."/>
        </authorList>
    </citation>
    <scope>NUCLEOTIDE SEQUENCE</scope>
    <source>
        <strain evidence="1">Female2</strain>
        <tissue evidence="1">Blood</tissue>
    </source>
</reference>
<proteinExistence type="predicted"/>
<dbReference type="EMBL" id="JAACNH010000001">
    <property type="protein sequence ID" value="KAG8455452.1"/>
    <property type="molecule type" value="Genomic_DNA"/>
</dbReference>
<evidence type="ECO:0000313" key="2">
    <source>
        <dbReference type="Proteomes" id="UP000812440"/>
    </source>
</evidence>